<dbReference type="PANTHER" id="PTHR43394:SF1">
    <property type="entry name" value="ATP-BINDING CASSETTE SUB-FAMILY B MEMBER 10, MITOCHONDRIAL"/>
    <property type="match status" value="1"/>
</dbReference>
<evidence type="ECO:0000256" key="9">
    <source>
        <dbReference type="SAM" id="MobiDB-lite"/>
    </source>
</evidence>
<dbReference type="InterPro" id="IPR003439">
    <property type="entry name" value="ABC_transporter-like_ATP-bd"/>
</dbReference>
<feature type="transmembrane region" description="Helical" evidence="10">
    <location>
        <begin position="266"/>
        <end position="288"/>
    </location>
</feature>
<dbReference type="STRING" id="59843.A3958_05675"/>
<dbReference type="FunFam" id="3.40.50.300:FF:000221">
    <property type="entry name" value="Multidrug ABC transporter ATP-binding protein"/>
    <property type="match status" value="1"/>
</dbReference>
<keyword evidence="6" id="KW-0067">ATP-binding</keyword>
<keyword evidence="14" id="KW-1185">Reference proteome</keyword>
<dbReference type="AlphaFoldDB" id="A0A163HEN9"/>
<keyword evidence="2" id="KW-0813">Transport</keyword>
<evidence type="ECO:0000313" key="14">
    <source>
        <dbReference type="Proteomes" id="UP000076796"/>
    </source>
</evidence>
<evidence type="ECO:0008006" key="15">
    <source>
        <dbReference type="Google" id="ProtNLM"/>
    </source>
</evidence>
<feature type="transmembrane region" description="Helical" evidence="10">
    <location>
        <begin position="83"/>
        <end position="103"/>
    </location>
</feature>
<organism evidence="13 14">
    <name type="scientific">Paenibacillus glucanolyticus</name>
    <dbReference type="NCBI Taxonomy" id="59843"/>
    <lineage>
        <taxon>Bacteria</taxon>
        <taxon>Bacillati</taxon>
        <taxon>Bacillota</taxon>
        <taxon>Bacilli</taxon>
        <taxon>Bacillales</taxon>
        <taxon>Paenibacillaceae</taxon>
        <taxon>Paenibacillus</taxon>
    </lineage>
</organism>
<keyword evidence="3" id="KW-1003">Cell membrane</keyword>
<feature type="domain" description="ABC transporter" evidence="11">
    <location>
        <begin position="413"/>
        <end position="650"/>
    </location>
</feature>
<dbReference type="GO" id="GO:0005524">
    <property type="term" value="F:ATP binding"/>
    <property type="evidence" value="ECO:0007669"/>
    <property type="project" value="UniProtKB-KW"/>
</dbReference>
<evidence type="ECO:0000256" key="8">
    <source>
        <dbReference type="ARBA" id="ARBA00023136"/>
    </source>
</evidence>
<dbReference type="GO" id="GO:0015421">
    <property type="term" value="F:ABC-type oligopeptide transporter activity"/>
    <property type="evidence" value="ECO:0007669"/>
    <property type="project" value="TreeGrafter"/>
</dbReference>
<dbReference type="OrthoDB" id="9806127at2"/>
<dbReference type="InterPro" id="IPR027417">
    <property type="entry name" value="P-loop_NTPase"/>
</dbReference>
<dbReference type="SUPFAM" id="SSF52540">
    <property type="entry name" value="P-loop containing nucleoside triphosphate hydrolases"/>
    <property type="match status" value="1"/>
</dbReference>
<dbReference type="PROSITE" id="PS50893">
    <property type="entry name" value="ABC_TRANSPORTER_2"/>
    <property type="match status" value="1"/>
</dbReference>
<feature type="region of interest" description="Disordered" evidence="9">
    <location>
        <begin position="376"/>
        <end position="423"/>
    </location>
</feature>
<dbReference type="InterPro" id="IPR011527">
    <property type="entry name" value="ABC1_TM_dom"/>
</dbReference>
<evidence type="ECO:0000256" key="5">
    <source>
        <dbReference type="ARBA" id="ARBA00022741"/>
    </source>
</evidence>
<dbReference type="RefSeq" id="WP_082834249.1">
    <property type="nucleotide sequence ID" value="NZ_CP147845.1"/>
</dbReference>
<dbReference type="InterPro" id="IPR003593">
    <property type="entry name" value="AAA+_ATPase"/>
</dbReference>
<dbReference type="PROSITE" id="PS50929">
    <property type="entry name" value="ABC_TM1F"/>
    <property type="match status" value="1"/>
</dbReference>
<keyword evidence="4 10" id="KW-0812">Transmembrane</keyword>
<feature type="domain" description="ABC transmembrane type-1" evidence="12">
    <location>
        <begin position="44"/>
        <end position="313"/>
    </location>
</feature>
<accession>A0A163HEN9</accession>
<proteinExistence type="predicted"/>
<dbReference type="SUPFAM" id="SSF90123">
    <property type="entry name" value="ABC transporter transmembrane region"/>
    <property type="match status" value="1"/>
</dbReference>
<protein>
    <recommendedName>
        <fullName evidence="15">ABC transporter ATP-binding protein</fullName>
    </recommendedName>
</protein>
<dbReference type="GO" id="GO:0016887">
    <property type="term" value="F:ATP hydrolysis activity"/>
    <property type="evidence" value="ECO:0007669"/>
    <property type="project" value="InterPro"/>
</dbReference>
<keyword evidence="5" id="KW-0547">Nucleotide-binding</keyword>
<evidence type="ECO:0000256" key="7">
    <source>
        <dbReference type="ARBA" id="ARBA00022989"/>
    </source>
</evidence>
<evidence type="ECO:0000256" key="3">
    <source>
        <dbReference type="ARBA" id="ARBA00022475"/>
    </source>
</evidence>
<dbReference type="Pfam" id="PF00005">
    <property type="entry name" value="ABC_tran"/>
    <property type="match status" value="1"/>
</dbReference>
<dbReference type="Gene3D" id="1.20.1560.10">
    <property type="entry name" value="ABC transporter type 1, transmembrane domain"/>
    <property type="match status" value="1"/>
</dbReference>
<evidence type="ECO:0000313" key="13">
    <source>
        <dbReference type="EMBL" id="KZS45447.1"/>
    </source>
</evidence>
<feature type="transmembrane region" description="Helical" evidence="10">
    <location>
        <begin position="41"/>
        <end position="63"/>
    </location>
</feature>
<dbReference type="InterPro" id="IPR039421">
    <property type="entry name" value="Type_1_exporter"/>
</dbReference>
<evidence type="ECO:0000256" key="1">
    <source>
        <dbReference type="ARBA" id="ARBA00004651"/>
    </source>
</evidence>
<gene>
    <name evidence="13" type="ORF">AWU65_05680</name>
</gene>
<keyword evidence="8 10" id="KW-0472">Membrane</keyword>
<evidence type="ECO:0000256" key="10">
    <source>
        <dbReference type="SAM" id="Phobius"/>
    </source>
</evidence>
<dbReference type="PANTHER" id="PTHR43394">
    <property type="entry name" value="ATP-DEPENDENT PERMEASE MDL1, MITOCHONDRIAL"/>
    <property type="match status" value="1"/>
</dbReference>
<sequence length="664" mass="75489">MKMWQEQAKGQHGWQSRWQEAISQMRTIRLIGSMIWRSGPLLVVLLFAAMFVQGLIPALQLLASKQIIDHVTVGNGRISMIWAWAYAISMVFMVLLLSVQKWISKILAERSMLAINLLLLDAWEKVPGMKLYDQKKYRNRLEALQDSANWLPAQIIALSASFMTGLVSLISIVVLVGNLSLMLAIVLLLSTIPHALKQNRYAEMDWEYDKSSTEDRRRMNYAREQLLGRRAAKEIRLFGLGPFFLQLYRKKFERLFLRFEHLQKRFVRGSVLTGLLSGGVAGLGYFWIVNQISSGSVSMGDIALYLLAIFQLSKELRETSNDGVNALELWRMGHDFRLFIEAEPDIHQDPNPVKDVYGSPMTIEFNNVVFKYEQDAEANEDEDEDDTDEDEPDFDEDMDDNSYDVYMEDGAGEESEDTEQERPDREYILNGISFTIAPGECVALVGANGSGKTTIVKLLCRFYELTGGFIRMNGRDIRTLDIGELRKRISVVFQDYGKYGLTVRENVAIANVDQQDLKKMDEAVTLAQAQSFIQDLPNAYDTLLGPEWGGEDLSGGQWQRLAIARSMYRDADFIILDEPTASLDVRAEYELFNSFRKLAEGKSVLLISHRFSTVRMASRILVLQDGRIIEEGTHNQLMELGGEYAKMYKIQAEAFEHAGAEKDS</sequence>
<dbReference type="EMBL" id="LWMH01000001">
    <property type="protein sequence ID" value="KZS45447.1"/>
    <property type="molecule type" value="Genomic_DNA"/>
</dbReference>
<keyword evidence="7 10" id="KW-1133">Transmembrane helix</keyword>
<name>A0A163HEN9_9BACL</name>
<feature type="transmembrane region" description="Helical" evidence="10">
    <location>
        <begin position="179"/>
        <end position="196"/>
    </location>
</feature>
<evidence type="ECO:0000256" key="4">
    <source>
        <dbReference type="ARBA" id="ARBA00022692"/>
    </source>
</evidence>
<dbReference type="Gene3D" id="3.40.50.300">
    <property type="entry name" value="P-loop containing nucleotide triphosphate hydrolases"/>
    <property type="match status" value="1"/>
</dbReference>
<evidence type="ECO:0000259" key="12">
    <source>
        <dbReference type="PROSITE" id="PS50929"/>
    </source>
</evidence>
<dbReference type="Proteomes" id="UP000076796">
    <property type="component" value="Unassembled WGS sequence"/>
</dbReference>
<dbReference type="InterPro" id="IPR036640">
    <property type="entry name" value="ABC1_TM_sf"/>
</dbReference>
<feature type="transmembrane region" description="Helical" evidence="10">
    <location>
        <begin position="150"/>
        <end position="173"/>
    </location>
</feature>
<comment type="subcellular location">
    <subcellularLocation>
        <location evidence="1">Cell membrane</location>
        <topology evidence="1">Multi-pass membrane protein</topology>
    </subcellularLocation>
</comment>
<evidence type="ECO:0000256" key="2">
    <source>
        <dbReference type="ARBA" id="ARBA00022448"/>
    </source>
</evidence>
<feature type="compositionally biased region" description="Acidic residues" evidence="9">
    <location>
        <begin position="376"/>
        <end position="419"/>
    </location>
</feature>
<evidence type="ECO:0000259" key="11">
    <source>
        <dbReference type="PROSITE" id="PS50893"/>
    </source>
</evidence>
<dbReference type="PROSITE" id="PS00211">
    <property type="entry name" value="ABC_TRANSPORTER_1"/>
    <property type="match status" value="1"/>
</dbReference>
<dbReference type="GeneID" id="97553278"/>
<comment type="caution">
    <text evidence="13">The sequence shown here is derived from an EMBL/GenBank/DDBJ whole genome shotgun (WGS) entry which is preliminary data.</text>
</comment>
<dbReference type="GO" id="GO:0005886">
    <property type="term" value="C:plasma membrane"/>
    <property type="evidence" value="ECO:0007669"/>
    <property type="project" value="UniProtKB-SubCell"/>
</dbReference>
<dbReference type="InterPro" id="IPR017871">
    <property type="entry name" value="ABC_transporter-like_CS"/>
</dbReference>
<evidence type="ECO:0000256" key="6">
    <source>
        <dbReference type="ARBA" id="ARBA00022840"/>
    </source>
</evidence>
<dbReference type="SMART" id="SM00382">
    <property type="entry name" value="AAA"/>
    <property type="match status" value="1"/>
</dbReference>
<reference evidence="13" key="1">
    <citation type="journal article" date="2016" name="Genome Announc.">
        <title>Draft genomes of two strains of Paenibacillus glucanolyticus with capability to degrade lignocellulose.</title>
        <authorList>
            <person name="Mathews S.L."/>
            <person name="Pawlak J."/>
            <person name="Grunden A.M."/>
        </authorList>
    </citation>
    <scope>NUCLEOTIDE SEQUENCE [LARGE SCALE GENOMIC DNA]</scope>
    <source>
        <strain evidence="13">SLM1</strain>
    </source>
</reference>